<dbReference type="Proteomes" id="UP001597044">
    <property type="component" value="Unassembled WGS sequence"/>
</dbReference>
<protein>
    <recommendedName>
        <fullName evidence="3">Hpt domain-containing protein</fullName>
    </recommendedName>
</protein>
<reference evidence="2" key="1">
    <citation type="journal article" date="2019" name="Int. J. Syst. Evol. Microbiol.">
        <title>The Global Catalogue of Microorganisms (GCM) 10K type strain sequencing project: providing services to taxonomists for standard genome sequencing and annotation.</title>
        <authorList>
            <consortium name="The Broad Institute Genomics Platform"/>
            <consortium name="The Broad Institute Genome Sequencing Center for Infectious Disease"/>
            <person name="Wu L."/>
            <person name="Ma J."/>
        </authorList>
    </citation>
    <scope>NUCLEOTIDE SEQUENCE [LARGE SCALE GENOMIC DNA]</scope>
    <source>
        <strain evidence="2">CCUG 63419</strain>
    </source>
</reference>
<proteinExistence type="predicted"/>
<dbReference type="SUPFAM" id="SSF47226">
    <property type="entry name" value="Histidine-containing phosphotransfer domain, HPT domain"/>
    <property type="match status" value="1"/>
</dbReference>
<evidence type="ECO:0000313" key="2">
    <source>
        <dbReference type="Proteomes" id="UP001597044"/>
    </source>
</evidence>
<comment type="caution">
    <text evidence="1">The sequence shown here is derived from an EMBL/GenBank/DDBJ whole genome shotgun (WGS) entry which is preliminary data.</text>
</comment>
<accession>A0ABW3HJF3</accession>
<dbReference type="RefSeq" id="WP_340675709.1">
    <property type="nucleotide sequence ID" value="NZ_JBHTIT010000001.1"/>
</dbReference>
<evidence type="ECO:0008006" key="3">
    <source>
        <dbReference type="Google" id="ProtNLM"/>
    </source>
</evidence>
<gene>
    <name evidence="1" type="ORF">ACFQ0F_10700</name>
</gene>
<sequence>MSNEIDLENDEEWLALVAGFRTHFWQTRVPELLTAWAEARELPQASWPADLKRSIHGIAGSAGLIGYDSLGSEARKVDRMWDVSTLSSEELMQGIEHLVECIVKVAGEQD</sequence>
<evidence type="ECO:0000313" key="1">
    <source>
        <dbReference type="EMBL" id="MFD0950853.1"/>
    </source>
</evidence>
<name>A0ABW3HJF3_9GAMM</name>
<keyword evidence="2" id="KW-1185">Reference proteome</keyword>
<organism evidence="1 2">
    <name type="scientific">Paraperlucidibaca wandonensis</name>
    <dbReference type="NCBI Taxonomy" id="1268273"/>
    <lineage>
        <taxon>Bacteria</taxon>
        <taxon>Pseudomonadati</taxon>
        <taxon>Pseudomonadota</taxon>
        <taxon>Gammaproteobacteria</taxon>
        <taxon>Moraxellales</taxon>
        <taxon>Moraxellaceae</taxon>
        <taxon>Paraperlucidibaca</taxon>
    </lineage>
</organism>
<dbReference type="EMBL" id="JBHTIT010000001">
    <property type="protein sequence ID" value="MFD0950853.1"/>
    <property type="molecule type" value="Genomic_DNA"/>
</dbReference>
<dbReference type="InterPro" id="IPR036641">
    <property type="entry name" value="HPT_dom_sf"/>
</dbReference>